<accession>A0A840IKG9</accession>
<dbReference type="RefSeq" id="WP_183344622.1">
    <property type="nucleotide sequence ID" value="NZ_JACHNU010000007.1"/>
</dbReference>
<dbReference type="AlphaFoldDB" id="A0A840IKG9"/>
<proteinExistence type="predicted"/>
<organism evidence="2 3">
    <name type="scientific">Conexibacter arvalis</name>
    <dbReference type="NCBI Taxonomy" id="912552"/>
    <lineage>
        <taxon>Bacteria</taxon>
        <taxon>Bacillati</taxon>
        <taxon>Actinomycetota</taxon>
        <taxon>Thermoleophilia</taxon>
        <taxon>Solirubrobacterales</taxon>
        <taxon>Conexibacteraceae</taxon>
        <taxon>Conexibacter</taxon>
    </lineage>
</organism>
<evidence type="ECO:0000256" key="1">
    <source>
        <dbReference type="SAM" id="MobiDB-lite"/>
    </source>
</evidence>
<sequence>MIADRSGDPDPTPHPQVEGETTTNATPEPKEAVHNAEAATPGSPFRSVAWELLDGEPEPDATELRIGFSLVGRYETLARIDVRETASQVFVTVLARFDPPEGGWFGYAEAHQATIVLDGPLGDRALVHAPTDEPSG</sequence>
<reference evidence="2 3" key="1">
    <citation type="submission" date="2020-08" db="EMBL/GenBank/DDBJ databases">
        <title>Genomic Encyclopedia of Archaeal and Bacterial Type Strains, Phase II (KMG-II): from individual species to whole genera.</title>
        <authorList>
            <person name="Goeker M."/>
        </authorList>
    </citation>
    <scope>NUCLEOTIDE SEQUENCE [LARGE SCALE GENOMIC DNA]</scope>
    <source>
        <strain evidence="2 3">DSM 23288</strain>
    </source>
</reference>
<evidence type="ECO:0000313" key="3">
    <source>
        <dbReference type="Proteomes" id="UP000585272"/>
    </source>
</evidence>
<dbReference type="EMBL" id="JACHNU010000007">
    <property type="protein sequence ID" value="MBB4664514.1"/>
    <property type="molecule type" value="Genomic_DNA"/>
</dbReference>
<name>A0A840IKG9_9ACTN</name>
<dbReference type="Proteomes" id="UP000585272">
    <property type="component" value="Unassembled WGS sequence"/>
</dbReference>
<protein>
    <submittedName>
        <fullName evidence="2">Uncharacterized protein</fullName>
    </submittedName>
</protein>
<feature type="region of interest" description="Disordered" evidence="1">
    <location>
        <begin position="1"/>
        <end position="42"/>
    </location>
</feature>
<gene>
    <name evidence="2" type="ORF">BDZ31_004125</name>
</gene>
<comment type="caution">
    <text evidence="2">The sequence shown here is derived from an EMBL/GenBank/DDBJ whole genome shotgun (WGS) entry which is preliminary data.</text>
</comment>
<evidence type="ECO:0000313" key="2">
    <source>
        <dbReference type="EMBL" id="MBB4664514.1"/>
    </source>
</evidence>
<keyword evidence="3" id="KW-1185">Reference proteome</keyword>